<evidence type="ECO:0000313" key="1">
    <source>
        <dbReference type="EMBL" id="RST96973.1"/>
    </source>
</evidence>
<evidence type="ECO:0008006" key="3">
    <source>
        <dbReference type="Google" id="ProtNLM"/>
    </source>
</evidence>
<keyword evidence="2" id="KW-1185">Reference proteome</keyword>
<reference evidence="1 2" key="1">
    <citation type="submission" date="2017-05" db="EMBL/GenBank/DDBJ databases">
        <title>Vagococcus spp. assemblies.</title>
        <authorList>
            <person name="Gulvik C.A."/>
        </authorList>
    </citation>
    <scope>NUCLEOTIDE SEQUENCE [LARGE SCALE GENOMIC DNA]</scope>
    <source>
        <strain evidence="1 2">SS1995</strain>
    </source>
</reference>
<gene>
    <name evidence="1" type="ORF">CBF37_10485</name>
</gene>
<protein>
    <recommendedName>
        <fullName evidence="3">DUF86 domain-containing protein</fullName>
    </recommendedName>
</protein>
<sequence>MDKVSSFDIESLSAKELLDSKNKYDCLEEIRTLCGLYSNNLELCLNIIKFSNLEGTWPDVEALYRLSNIYRVAIKSISSTWEVRNDLSIYSFLDKTDSFNKYMDKYLNDPSEINLDFLESLFDNIQSYAKNI</sequence>
<organism evidence="1 2">
    <name type="scientific">Vagococcus vulneris</name>
    <dbReference type="NCBI Taxonomy" id="1977869"/>
    <lineage>
        <taxon>Bacteria</taxon>
        <taxon>Bacillati</taxon>
        <taxon>Bacillota</taxon>
        <taxon>Bacilli</taxon>
        <taxon>Lactobacillales</taxon>
        <taxon>Enterococcaceae</taxon>
        <taxon>Vagococcus</taxon>
    </lineage>
</organism>
<name>A0A429ZTB5_9ENTE</name>
<evidence type="ECO:0000313" key="2">
    <source>
        <dbReference type="Proteomes" id="UP000287857"/>
    </source>
</evidence>
<proteinExistence type="predicted"/>
<dbReference type="AlphaFoldDB" id="A0A429ZTB5"/>
<dbReference type="EMBL" id="NGJS01000020">
    <property type="protein sequence ID" value="RST96973.1"/>
    <property type="molecule type" value="Genomic_DNA"/>
</dbReference>
<dbReference type="RefSeq" id="WP_125984695.1">
    <property type="nucleotide sequence ID" value="NZ_NGJS01000020.1"/>
</dbReference>
<accession>A0A429ZTB5</accession>
<comment type="caution">
    <text evidence="1">The sequence shown here is derived from an EMBL/GenBank/DDBJ whole genome shotgun (WGS) entry which is preliminary data.</text>
</comment>
<dbReference type="Proteomes" id="UP000287857">
    <property type="component" value="Unassembled WGS sequence"/>
</dbReference>